<dbReference type="Pfam" id="PF07963">
    <property type="entry name" value="N_methyl"/>
    <property type="match status" value="1"/>
</dbReference>
<dbReference type="NCBIfam" id="TIGR02532">
    <property type="entry name" value="IV_pilin_GFxxxE"/>
    <property type="match status" value="1"/>
</dbReference>
<dbReference type="InterPro" id="IPR012902">
    <property type="entry name" value="N_methyl_site"/>
</dbReference>
<dbReference type="NCBIfam" id="TIGR02523">
    <property type="entry name" value="type_IV_pilV"/>
    <property type="match status" value="1"/>
</dbReference>
<keyword evidence="1" id="KW-1133">Transmembrane helix</keyword>
<name>A0A7U7J3Z8_9GAMM</name>
<feature type="transmembrane region" description="Helical" evidence="1">
    <location>
        <begin position="20"/>
        <end position="40"/>
    </location>
</feature>
<evidence type="ECO:0000256" key="1">
    <source>
        <dbReference type="SAM" id="Phobius"/>
    </source>
</evidence>
<dbReference type="RefSeq" id="WP_230314384.1">
    <property type="nucleotide sequence ID" value="NZ_CBTK010000122.1"/>
</dbReference>
<keyword evidence="4" id="KW-1185">Reference proteome</keyword>
<feature type="domain" description="Type IV pilin Tt1218-like" evidence="2">
    <location>
        <begin position="40"/>
        <end position="89"/>
    </location>
</feature>
<dbReference type="Proteomes" id="UP000019184">
    <property type="component" value="Unassembled WGS sequence"/>
</dbReference>
<dbReference type="EMBL" id="CBTK010000122">
    <property type="protein sequence ID" value="CDH45106.1"/>
    <property type="molecule type" value="Genomic_DNA"/>
</dbReference>
<dbReference type="InterPro" id="IPR054402">
    <property type="entry name" value="Tt1218-like_dom"/>
</dbReference>
<reference evidence="3 4" key="1">
    <citation type="journal article" date="2014" name="ISME J.">
        <title>Candidatus Competibacter-lineage genomes retrieved from metagenomes reveal functional metabolic diversity.</title>
        <authorList>
            <person name="McIlroy S.J."/>
            <person name="Albertsen M."/>
            <person name="Andresen E.K."/>
            <person name="Saunders A.M."/>
            <person name="Kristiansen R."/>
            <person name="Stokholm-Bjerregaard M."/>
            <person name="Nielsen K.L."/>
            <person name="Nielsen P.H."/>
        </authorList>
    </citation>
    <scope>NUCLEOTIDE SEQUENCE [LARGE SCALE GENOMIC DNA]</scope>
    <source>
        <strain evidence="3 4">Run_B_J11</strain>
    </source>
</reference>
<comment type="caution">
    <text evidence="3">The sequence shown here is derived from an EMBL/GenBank/DDBJ whole genome shotgun (WGS) entry which is preliminary data.</text>
</comment>
<sequence length="154" mass="16284">MSVMNSGIGLIPIRQQGFTLIEILVTVVVLSIGLLGLAGLQATSVRFNHSAYLRSQATSLAYDIADRMRVNRQAALLNNSYTGSVTRTCQSSVALAGTVAAQDIAAWGNALACALPLGRGTIVRGAGNIFTVTVLWDDSRGQDPLQQFAMTTDL</sequence>
<keyword evidence="1" id="KW-0472">Membrane</keyword>
<gene>
    <name evidence="3" type="ORF">BN874_2080008</name>
</gene>
<evidence type="ECO:0000259" key="2">
    <source>
        <dbReference type="Pfam" id="PF22150"/>
    </source>
</evidence>
<dbReference type="InterPro" id="IPR013362">
    <property type="entry name" value="Pilus_4_PilV"/>
</dbReference>
<evidence type="ECO:0000313" key="4">
    <source>
        <dbReference type="Proteomes" id="UP000019184"/>
    </source>
</evidence>
<accession>A0A7U7J3Z8</accession>
<keyword evidence="1" id="KW-0812">Transmembrane</keyword>
<dbReference type="Pfam" id="PF22150">
    <property type="entry name" value="Tt1218-like"/>
    <property type="match status" value="1"/>
</dbReference>
<evidence type="ECO:0000313" key="3">
    <source>
        <dbReference type="EMBL" id="CDH45106.1"/>
    </source>
</evidence>
<protein>
    <submittedName>
        <fullName evidence="3">Type IV pilus modification protein PilV</fullName>
    </submittedName>
</protein>
<organism evidence="3 4">
    <name type="scientific">Candidatus Contendobacter odensis Run_B_J11</name>
    <dbReference type="NCBI Taxonomy" id="1400861"/>
    <lineage>
        <taxon>Bacteria</taxon>
        <taxon>Pseudomonadati</taxon>
        <taxon>Pseudomonadota</taxon>
        <taxon>Gammaproteobacteria</taxon>
        <taxon>Candidatus Competibacteraceae</taxon>
        <taxon>Candidatus Contendibacter</taxon>
    </lineage>
</organism>
<proteinExistence type="predicted"/>
<dbReference type="AlphaFoldDB" id="A0A7U7J3Z8"/>